<gene>
    <name evidence="1" type="ORF">BDA99DRAFT_434415</name>
</gene>
<dbReference type="Proteomes" id="UP001209540">
    <property type="component" value="Unassembled WGS sequence"/>
</dbReference>
<protein>
    <submittedName>
        <fullName evidence="1">Uncharacterized protein</fullName>
    </submittedName>
</protein>
<evidence type="ECO:0000313" key="1">
    <source>
        <dbReference type="EMBL" id="KAI9270533.1"/>
    </source>
</evidence>
<dbReference type="EMBL" id="JAIXMP010000007">
    <property type="protein sequence ID" value="KAI9270533.1"/>
    <property type="molecule type" value="Genomic_DNA"/>
</dbReference>
<reference evidence="1" key="2">
    <citation type="submission" date="2023-02" db="EMBL/GenBank/DDBJ databases">
        <authorList>
            <consortium name="DOE Joint Genome Institute"/>
            <person name="Mondo S.J."/>
            <person name="Chang Y."/>
            <person name="Wang Y."/>
            <person name="Ahrendt S."/>
            <person name="Andreopoulos W."/>
            <person name="Barry K."/>
            <person name="Beard J."/>
            <person name="Benny G.L."/>
            <person name="Blankenship S."/>
            <person name="Bonito G."/>
            <person name="Cuomo C."/>
            <person name="Desiro A."/>
            <person name="Gervers K.A."/>
            <person name="Hundley H."/>
            <person name="Kuo A."/>
            <person name="LaButti K."/>
            <person name="Lang B.F."/>
            <person name="Lipzen A."/>
            <person name="O'Donnell K."/>
            <person name="Pangilinan J."/>
            <person name="Reynolds N."/>
            <person name="Sandor L."/>
            <person name="Smith M.W."/>
            <person name="Tsang A."/>
            <person name="Grigoriev I.V."/>
            <person name="Stajich J.E."/>
            <person name="Spatafora J.W."/>
        </authorList>
    </citation>
    <scope>NUCLEOTIDE SEQUENCE</scope>
    <source>
        <strain evidence="1">RSA 2281</strain>
    </source>
</reference>
<evidence type="ECO:0000313" key="2">
    <source>
        <dbReference type="Proteomes" id="UP001209540"/>
    </source>
</evidence>
<sequence length="136" mass="15541">MDSQFNDTNIDHNNEVDSDTVTLNGFCFCTRHGLEVCPKCPTDNRGMNNSMVEDVLHEKVAEDILQKKWKGDDREPLNVTHMWTRLSGGKPGCTTHKEVGCQECFNWGDKLVNEMQGAKRTARRMRKNRDKQAAVE</sequence>
<keyword evidence="2" id="KW-1185">Reference proteome</keyword>
<dbReference type="AlphaFoldDB" id="A0AAD5K5Y0"/>
<reference evidence="1" key="1">
    <citation type="journal article" date="2022" name="IScience">
        <title>Evolution of zygomycete secretomes and the origins of terrestrial fungal ecologies.</title>
        <authorList>
            <person name="Chang Y."/>
            <person name="Wang Y."/>
            <person name="Mondo S."/>
            <person name="Ahrendt S."/>
            <person name="Andreopoulos W."/>
            <person name="Barry K."/>
            <person name="Beard J."/>
            <person name="Benny G.L."/>
            <person name="Blankenship S."/>
            <person name="Bonito G."/>
            <person name="Cuomo C."/>
            <person name="Desiro A."/>
            <person name="Gervers K.A."/>
            <person name="Hundley H."/>
            <person name="Kuo A."/>
            <person name="LaButti K."/>
            <person name="Lang B.F."/>
            <person name="Lipzen A."/>
            <person name="O'Donnell K."/>
            <person name="Pangilinan J."/>
            <person name="Reynolds N."/>
            <person name="Sandor L."/>
            <person name="Smith M.E."/>
            <person name="Tsang A."/>
            <person name="Grigoriev I.V."/>
            <person name="Stajich J.E."/>
            <person name="Spatafora J.W."/>
        </authorList>
    </citation>
    <scope>NUCLEOTIDE SEQUENCE</scope>
    <source>
        <strain evidence="1">RSA 2281</strain>
    </source>
</reference>
<name>A0AAD5K5Y0_9FUNG</name>
<accession>A0AAD5K5Y0</accession>
<organism evidence="1 2">
    <name type="scientific">Phascolomyces articulosus</name>
    <dbReference type="NCBI Taxonomy" id="60185"/>
    <lineage>
        <taxon>Eukaryota</taxon>
        <taxon>Fungi</taxon>
        <taxon>Fungi incertae sedis</taxon>
        <taxon>Mucoromycota</taxon>
        <taxon>Mucoromycotina</taxon>
        <taxon>Mucoromycetes</taxon>
        <taxon>Mucorales</taxon>
        <taxon>Lichtheimiaceae</taxon>
        <taxon>Phascolomyces</taxon>
    </lineage>
</organism>
<proteinExistence type="predicted"/>
<comment type="caution">
    <text evidence="1">The sequence shown here is derived from an EMBL/GenBank/DDBJ whole genome shotgun (WGS) entry which is preliminary data.</text>
</comment>